<dbReference type="InterPro" id="IPR029045">
    <property type="entry name" value="ClpP/crotonase-like_dom_sf"/>
</dbReference>
<dbReference type="Gene3D" id="1.10.12.10">
    <property type="entry name" value="Lyase 2-enoyl-coa Hydratase, Chain A, domain 2"/>
    <property type="match status" value="1"/>
</dbReference>
<organism evidence="2 3">
    <name type="scientific">Novosphingobium colocasiae</name>
    <dbReference type="NCBI Taxonomy" id="1256513"/>
    <lineage>
        <taxon>Bacteria</taxon>
        <taxon>Pseudomonadati</taxon>
        <taxon>Pseudomonadota</taxon>
        <taxon>Alphaproteobacteria</taxon>
        <taxon>Sphingomonadales</taxon>
        <taxon>Sphingomonadaceae</taxon>
        <taxon>Novosphingobium</taxon>
    </lineage>
</organism>
<protein>
    <recommendedName>
        <fullName evidence="4">Enoyl-CoA hydratase</fullName>
    </recommendedName>
</protein>
<evidence type="ECO:0000256" key="1">
    <source>
        <dbReference type="ARBA" id="ARBA00005254"/>
    </source>
</evidence>
<evidence type="ECO:0008006" key="4">
    <source>
        <dbReference type="Google" id="ProtNLM"/>
    </source>
</evidence>
<accession>A0A918UKP7</accession>
<evidence type="ECO:0000313" key="3">
    <source>
        <dbReference type="Proteomes" id="UP000648075"/>
    </source>
</evidence>
<reference evidence="2" key="1">
    <citation type="journal article" date="2014" name="Int. J. Syst. Evol. Microbiol.">
        <title>Complete genome sequence of Corynebacterium casei LMG S-19264T (=DSM 44701T), isolated from a smear-ripened cheese.</title>
        <authorList>
            <consortium name="US DOE Joint Genome Institute (JGI-PGF)"/>
            <person name="Walter F."/>
            <person name="Albersmeier A."/>
            <person name="Kalinowski J."/>
            <person name="Ruckert C."/>
        </authorList>
    </citation>
    <scope>NUCLEOTIDE SEQUENCE</scope>
    <source>
        <strain evidence="2">KCTC 32255</strain>
    </source>
</reference>
<dbReference type="EMBL" id="BMZA01000035">
    <property type="protein sequence ID" value="GGZ17348.1"/>
    <property type="molecule type" value="Genomic_DNA"/>
</dbReference>
<sequence>MNEEQSQARRSVRRDGPLLKVTLDRPECFNALNQAIDASGLEAVIAMEDRNQVLCSQSEDFAEGIAAFLEKRRPSYAQ</sequence>
<dbReference type="RefSeq" id="WP_229814368.1">
    <property type="nucleotide sequence ID" value="NZ_BMZA01000035.1"/>
</dbReference>
<gene>
    <name evidence="2" type="ORF">GCM10011614_34850</name>
</gene>
<dbReference type="Proteomes" id="UP000648075">
    <property type="component" value="Unassembled WGS sequence"/>
</dbReference>
<dbReference type="InterPro" id="IPR014748">
    <property type="entry name" value="Enoyl-CoA_hydra_C"/>
</dbReference>
<comment type="caution">
    <text evidence="2">The sequence shown here is derived from an EMBL/GenBank/DDBJ whole genome shotgun (WGS) entry which is preliminary data.</text>
</comment>
<comment type="similarity">
    <text evidence="1">Belongs to the enoyl-CoA hydratase/isomerase family.</text>
</comment>
<dbReference type="SUPFAM" id="SSF52096">
    <property type="entry name" value="ClpP/crotonase"/>
    <property type="match status" value="1"/>
</dbReference>
<keyword evidence="3" id="KW-1185">Reference proteome</keyword>
<proteinExistence type="inferred from homology"/>
<evidence type="ECO:0000313" key="2">
    <source>
        <dbReference type="EMBL" id="GGZ17348.1"/>
    </source>
</evidence>
<name>A0A918UKP7_9SPHN</name>
<reference evidence="2" key="2">
    <citation type="submission" date="2020-09" db="EMBL/GenBank/DDBJ databases">
        <authorList>
            <person name="Sun Q."/>
            <person name="Kim S."/>
        </authorList>
    </citation>
    <scope>NUCLEOTIDE SEQUENCE</scope>
    <source>
        <strain evidence="2">KCTC 32255</strain>
    </source>
</reference>
<dbReference type="AlphaFoldDB" id="A0A918UKP7"/>